<name>A0ABR9CTL6_9HYPH</name>
<evidence type="ECO:0000256" key="1">
    <source>
        <dbReference type="SAM" id="MobiDB-lite"/>
    </source>
</evidence>
<feature type="region of interest" description="Disordered" evidence="1">
    <location>
        <begin position="118"/>
        <end position="152"/>
    </location>
</feature>
<evidence type="ECO:0008006" key="4">
    <source>
        <dbReference type="Google" id="ProtNLM"/>
    </source>
</evidence>
<keyword evidence="3" id="KW-1185">Reference proteome</keyword>
<protein>
    <recommendedName>
        <fullName evidence="4">Ca-activated chloride channel family protein</fullName>
    </recommendedName>
</protein>
<organism evidence="2 3">
    <name type="scientific">Roseibium litorale</name>
    <dbReference type="NCBI Taxonomy" id="2803841"/>
    <lineage>
        <taxon>Bacteria</taxon>
        <taxon>Pseudomonadati</taxon>
        <taxon>Pseudomonadota</taxon>
        <taxon>Alphaproteobacteria</taxon>
        <taxon>Hyphomicrobiales</taxon>
        <taxon>Stappiaceae</taxon>
        <taxon>Roseibium</taxon>
    </lineage>
</organism>
<reference evidence="2 3" key="2">
    <citation type="journal article" date="2021" name="Int. J. Syst. Evol. Microbiol.">
        <title>Roseibium litorale sp. nov., isolated from a tidal flat sediment and proposal for the reclassification of Labrenzia polysiphoniae as Roseibium polysiphoniae comb. nov.</title>
        <authorList>
            <person name="Liu Y."/>
            <person name="Pei T."/>
            <person name="Du J."/>
            <person name="Chao M."/>
            <person name="Deng M.R."/>
            <person name="Zhu H."/>
        </authorList>
    </citation>
    <scope>NUCLEOTIDE SEQUENCE [LARGE SCALE GENOMIC DNA]</scope>
    <source>
        <strain evidence="2 3">4C16A</strain>
    </source>
</reference>
<reference evidence="3" key="1">
    <citation type="submission" date="2020-09" db="EMBL/GenBank/DDBJ databases">
        <title>The genome sequence of strain Labrenzia suaedae 4C16A.</title>
        <authorList>
            <person name="Liu Y."/>
        </authorList>
    </citation>
    <scope>NUCLEOTIDE SEQUENCE [LARGE SCALE GENOMIC DNA]</scope>
    <source>
        <strain evidence="3">4C16A</strain>
    </source>
</reference>
<accession>A0ABR9CTL6</accession>
<gene>
    <name evidence="2" type="ORF">IG616_21240</name>
</gene>
<sequence>MKRLVIGFVIGIACVALSGPAAWGRLTFWSGLPDASLLLDTNAAKGLALYRDGEFEAADQLLADAGRSQTFNRALTLAATDNYALSKAYFDAVLFANPADEEARRLRDLVGAMAPKTRGDSVAPGRLAGRGGLSSGQEQKPQWGWPGTPDPEWQRKVTARGFAASEEWLDTLPDDPGEFLRLRLEKEYERRAGLGLIRPGEGDIW</sequence>
<comment type="caution">
    <text evidence="2">The sequence shown here is derived from an EMBL/GenBank/DDBJ whole genome shotgun (WGS) entry which is preliminary data.</text>
</comment>
<dbReference type="Proteomes" id="UP000632063">
    <property type="component" value="Unassembled WGS sequence"/>
</dbReference>
<proteinExistence type="predicted"/>
<dbReference type="EMBL" id="JACYXI010000020">
    <property type="protein sequence ID" value="MBD8894078.1"/>
    <property type="molecule type" value="Genomic_DNA"/>
</dbReference>
<dbReference type="RefSeq" id="WP_192150688.1">
    <property type="nucleotide sequence ID" value="NZ_JACYXI010000020.1"/>
</dbReference>
<evidence type="ECO:0000313" key="3">
    <source>
        <dbReference type="Proteomes" id="UP000632063"/>
    </source>
</evidence>
<evidence type="ECO:0000313" key="2">
    <source>
        <dbReference type="EMBL" id="MBD8894078.1"/>
    </source>
</evidence>